<name>K0T048_THAOC</name>
<gene>
    <name evidence="2" type="ORF">THAOC_06496</name>
</gene>
<dbReference type="Proteomes" id="UP000266841">
    <property type="component" value="Unassembled WGS sequence"/>
</dbReference>
<feature type="compositionally biased region" description="Basic residues" evidence="1">
    <location>
        <begin position="1"/>
        <end position="10"/>
    </location>
</feature>
<evidence type="ECO:0000256" key="1">
    <source>
        <dbReference type="SAM" id="MobiDB-lite"/>
    </source>
</evidence>
<evidence type="ECO:0000313" key="2">
    <source>
        <dbReference type="EMBL" id="EJK72013.1"/>
    </source>
</evidence>
<sequence>SNKLKNKRQKMNIEDSNVVPHRSTNSTRQCLTSLSRREAVLSLWYGPSWWCSETLII</sequence>
<reference evidence="2 3" key="1">
    <citation type="journal article" date="2012" name="Genome Biol.">
        <title>Genome and low-iron response of an oceanic diatom adapted to chronic iron limitation.</title>
        <authorList>
            <person name="Lommer M."/>
            <person name="Specht M."/>
            <person name="Roy A.S."/>
            <person name="Kraemer L."/>
            <person name="Andreson R."/>
            <person name="Gutowska M.A."/>
            <person name="Wolf J."/>
            <person name="Bergner S.V."/>
            <person name="Schilhabel M.B."/>
            <person name="Klostermeier U.C."/>
            <person name="Beiko R.G."/>
            <person name="Rosenstiel P."/>
            <person name="Hippler M."/>
            <person name="Laroche J."/>
        </authorList>
    </citation>
    <scope>NUCLEOTIDE SEQUENCE [LARGE SCALE GENOMIC DNA]</scope>
    <source>
        <strain evidence="2 3">CCMP1005</strain>
    </source>
</reference>
<feature type="region of interest" description="Disordered" evidence="1">
    <location>
        <begin position="1"/>
        <end position="24"/>
    </location>
</feature>
<dbReference type="EMBL" id="AGNL01006478">
    <property type="protein sequence ID" value="EJK72013.1"/>
    <property type="molecule type" value="Genomic_DNA"/>
</dbReference>
<dbReference type="AlphaFoldDB" id="K0T048"/>
<comment type="caution">
    <text evidence="2">The sequence shown here is derived from an EMBL/GenBank/DDBJ whole genome shotgun (WGS) entry which is preliminary data.</text>
</comment>
<accession>K0T048</accession>
<protein>
    <submittedName>
        <fullName evidence="2">Uncharacterized protein</fullName>
    </submittedName>
</protein>
<organism evidence="2 3">
    <name type="scientific">Thalassiosira oceanica</name>
    <name type="common">Marine diatom</name>
    <dbReference type="NCBI Taxonomy" id="159749"/>
    <lineage>
        <taxon>Eukaryota</taxon>
        <taxon>Sar</taxon>
        <taxon>Stramenopiles</taxon>
        <taxon>Ochrophyta</taxon>
        <taxon>Bacillariophyta</taxon>
        <taxon>Coscinodiscophyceae</taxon>
        <taxon>Thalassiosirophycidae</taxon>
        <taxon>Thalassiosirales</taxon>
        <taxon>Thalassiosiraceae</taxon>
        <taxon>Thalassiosira</taxon>
    </lineage>
</organism>
<keyword evidence="3" id="KW-1185">Reference proteome</keyword>
<evidence type="ECO:0000313" key="3">
    <source>
        <dbReference type="Proteomes" id="UP000266841"/>
    </source>
</evidence>
<feature type="non-terminal residue" evidence="2">
    <location>
        <position position="1"/>
    </location>
</feature>
<proteinExistence type="predicted"/>